<feature type="transmembrane region" description="Helical" evidence="6">
    <location>
        <begin position="239"/>
        <end position="258"/>
    </location>
</feature>
<dbReference type="InterPro" id="IPR008521">
    <property type="entry name" value="Mg_trans_NIPA"/>
</dbReference>
<evidence type="ECO:0000256" key="3">
    <source>
        <dbReference type="ARBA" id="ARBA00022989"/>
    </source>
</evidence>
<organism evidence="7 8">
    <name type="scientific">Corynespora cassiicola Philippines</name>
    <dbReference type="NCBI Taxonomy" id="1448308"/>
    <lineage>
        <taxon>Eukaryota</taxon>
        <taxon>Fungi</taxon>
        <taxon>Dikarya</taxon>
        <taxon>Ascomycota</taxon>
        <taxon>Pezizomycotina</taxon>
        <taxon>Dothideomycetes</taxon>
        <taxon>Pleosporomycetidae</taxon>
        <taxon>Pleosporales</taxon>
        <taxon>Corynesporascaceae</taxon>
        <taxon>Corynespora</taxon>
    </lineage>
</organism>
<comment type="subcellular location">
    <subcellularLocation>
        <location evidence="1">Membrane</location>
        <topology evidence="1">Multi-pass membrane protein</topology>
    </subcellularLocation>
</comment>
<feature type="compositionally biased region" description="Basic and acidic residues" evidence="5">
    <location>
        <begin position="662"/>
        <end position="674"/>
    </location>
</feature>
<dbReference type="EMBL" id="KZ678144">
    <property type="protein sequence ID" value="PSN61428.1"/>
    <property type="molecule type" value="Genomic_DNA"/>
</dbReference>
<evidence type="ECO:0000313" key="8">
    <source>
        <dbReference type="Proteomes" id="UP000240883"/>
    </source>
</evidence>
<keyword evidence="2 6" id="KW-0812">Transmembrane</keyword>
<keyword evidence="8" id="KW-1185">Reference proteome</keyword>
<dbReference type="GO" id="GO:0016020">
    <property type="term" value="C:membrane"/>
    <property type="evidence" value="ECO:0007669"/>
    <property type="project" value="UniProtKB-SubCell"/>
</dbReference>
<dbReference type="PANTHER" id="PTHR12570:SF92">
    <property type="entry name" value="SPICHTHYIN, ISOFORM B"/>
    <property type="match status" value="1"/>
</dbReference>
<dbReference type="SUPFAM" id="SSF103481">
    <property type="entry name" value="Multidrug resistance efflux transporter EmrE"/>
    <property type="match status" value="1"/>
</dbReference>
<feature type="compositionally biased region" description="Basic and acidic residues" evidence="5">
    <location>
        <begin position="615"/>
        <end position="634"/>
    </location>
</feature>
<gene>
    <name evidence="7" type="ORF">BS50DRAFT_592902</name>
</gene>
<dbReference type="PANTHER" id="PTHR12570">
    <property type="match status" value="1"/>
</dbReference>
<feature type="transmembrane region" description="Helical" evidence="6">
    <location>
        <begin position="105"/>
        <end position="126"/>
    </location>
</feature>
<feature type="region of interest" description="Disordered" evidence="5">
    <location>
        <begin position="408"/>
        <end position="694"/>
    </location>
</feature>
<protein>
    <submittedName>
        <fullName evidence="7">DUF803-domain-containing protein</fullName>
    </submittedName>
</protein>
<dbReference type="Proteomes" id="UP000240883">
    <property type="component" value="Unassembled WGS sequence"/>
</dbReference>
<feature type="compositionally biased region" description="Polar residues" evidence="5">
    <location>
        <begin position="416"/>
        <end position="426"/>
    </location>
</feature>
<evidence type="ECO:0000256" key="1">
    <source>
        <dbReference type="ARBA" id="ARBA00004141"/>
    </source>
</evidence>
<feature type="transmembrane region" description="Helical" evidence="6">
    <location>
        <begin position="204"/>
        <end position="227"/>
    </location>
</feature>
<dbReference type="STRING" id="1448308.A0A2T2N8S5"/>
<feature type="transmembrane region" description="Helical" evidence="6">
    <location>
        <begin position="80"/>
        <end position="99"/>
    </location>
</feature>
<feature type="compositionally biased region" description="Low complexity" evidence="5">
    <location>
        <begin position="562"/>
        <end position="574"/>
    </location>
</feature>
<feature type="transmembrane region" description="Helical" evidence="6">
    <location>
        <begin position="174"/>
        <end position="192"/>
    </location>
</feature>
<feature type="compositionally biased region" description="Basic and acidic residues" evidence="5">
    <location>
        <begin position="589"/>
        <end position="603"/>
    </location>
</feature>
<feature type="transmembrane region" description="Helical" evidence="6">
    <location>
        <begin position="265"/>
        <end position="291"/>
    </location>
</feature>
<dbReference type="Pfam" id="PF05653">
    <property type="entry name" value="Mg_trans_NIPA"/>
    <property type="match status" value="1"/>
</dbReference>
<dbReference type="AlphaFoldDB" id="A0A2T2N8S5"/>
<accession>A0A2T2N8S5</accession>
<reference evidence="7 8" key="1">
    <citation type="journal article" date="2018" name="Front. Microbiol.">
        <title>Genome-Wide Analysis of Corynespora cassiicola Leaf Fall Disease Putative Effectors.</title>
        <authorList>
            <person name="Lopez D."/>
            <person name="Ribeiro S."/>
            <person name="Label P."/>
            <person name="Fumanal B."/>
            <person name="Venisse J.S."/>
            <person name="Kohler A."/>
            <person name="de Oliveira R.R."/>
            <person name="Labutti K."/>
            <person name="Lipzen A."/>
            <person name="Lail K."/>
            <person name="Bauer D."/>
            <person name="Ohm R.A."/>
            <person name="Barry K.W."/>
            <person name="Spatafora J."/>
            <person name="Grigoriev I.V."/>
            <person name="Martin F.M."/>
            <person name="Pujade-Renaud V."/>
        </authorList>
    </citation>
    <scope>NUCLEOTIDE SEQUENCE [LARGE SCALE GENOMIC DNA]</scope>
    <source>
        <strain evidence="7 8">Philippines</strain>
    </source>
</reference>
<evidence type="ECO:0000313" key="7">
    <source>
        <dbReference type="EMBL" id="PSN61428.1"/>
    </source>
</evidence>
<dbReference type="InterPro" id="IPR037185">
    <property type="entry name" value="EmrE-like"/>
</dbReference>
<dbReference type="GO" id="GO:0015095">
    <property type="term" value="F:magnesium ion transmembrane transporter activity"/>
    <property type="evidence" value="ECO:0007669"/>
    <property type="project" value="InterPro"/>
</dbReference>
<evidence type="ECO:0000256" key="6">
    <source>
        <dbReference type="SAM" id="Phobius"/>
    </source>
</evidence>
<feature type="transmembrane region" description="Helical" evidence="6">
    <location>
        <begin position="32"/>
        <end position="54"/>
    </location>
</feature>
<proteinExistence type="predicted"/>
<dbReference type="OrthoDB" id="6428174at2759"/>
<keyword evidence="4 6" id="KW-0472">Membrane</keyword>
<keyword evidence="3 6" id="KW-1133">Transmembrane helix</keyword>
<evidence type="ECO:0000256" key="5">
    <source>
        <dbReference type="SAM" id="MobiDB-lite"/>
    </source>
</evidence>
<feature type="transmembrane region" description="Helical" evidence="6">
    <location>
        <begin position="133"/>
        <end position="154"/>
    </location>
</feature>
<evidence type="ECO:0000256" key="2">
    <source>
        <dbReference type="ARBA" id="ARBA00022692"/>
    </source>
</evidence>
<dbReference type="Gene3D" id="1.10.3730.20">
    <property type="match status" value="1"/>
</dbReference>
<sequence>MDPSAHLLAAANGLYARSGAIGGGDTSARPPIYKVVGIILAISSGLFIGVSFVLKKHGLLKANEKYNEEAGEGYGYLKNVWWWTGMILMIIGEICNFVAYAFVDAILVTPMGALSVVICAILSAIFLKERLSFVGKVGCFNCIIGSVVIVINAPEQSAVADIQDMKKLVIAPGFLSYAGVVIVGCTIVALWLGPKYGKRTMMVYLTICSLIGGLSVVATQGLGAAIIAAISGKSQFKEWFTYVLLVFVITTLLTEIIYLNKALNLFNAALVTPTYYVFFTSSTIVTSAILFQGFKGTPATISTVIMGFLQICSGVVLLQLSKSAKDVPDSAVFKGDLDQVRTVAEQEEPEYEPRADTLRGGASIIRSLSKARTEKEALEAKRIHEEQQMQSIGEDEPFEWDGLRRRKTVLDPDGRPSTQRSGTIVRQKTIHPPLGMSHFPTDDSDDDTEYHPGFFQRLRSRGKSRDGRPGSAAPVVMETLPPQADGSGGDPAAYAKSPYLQDDTAYNPHGSQHIHFGALPSPPPHADHERSSSRDTLQPPRPPPHTARRQFSFTNVFGRNRAGSASAGQTASSGAGTGLRPSSKHSRKSSREGKGATEEERLGLVKGDSGLGPIESRDSREEEDEGRVVYRDDGDWGILSERGGSSPERSRGETGGGHQRGGSREGEWVGKDWSSEDEEREMEKVRKVSSGAFL</sequence>
<evidence type="ECO:0000256" key="4">
    <source>
        <dbReference type="ARBA" id="ARBA00023136"/>
    </source>
</evidence>
<name>A0A2T2N8S5_CORCC</name>